<reference evidence="1" key="2">
    <citation type="journal article" date="2021" name="PeerJ">
        <title>Extensive microbial diversity within the chicken gut microbiome revealed by metagenomics and culture.</title>
        <authorList>
            <person name="Gilroy R."/>
            <person name="Ravi A."/>
            <person name="Getino M."/>
            <person name="Pursley I."/>
            <person name="Horton D.L."/>
            <person name="Alikhan N.F."/>
            <person name="Baker D."/>
            <person name="Gharbi K."/>
            <person name="Hall N."/>
            <person name="Watson M."/>
            <person name="Adriaenssens E.M."/>
            <person name="Foster-Nyarko E."/>
            <person name="Jarju S."/>
            <person name="Secka A."/>
            <person name="Antonio M."/>
            <person name="Oren A."/>
            <person name="Chaudhuri R.R."/>
            <person name="La Ragione R."/>
            <person name="Hildebrand F."/>
            <person name="Pallen M.J."/>
        </authorList>
    </citation>
    <scope>NUCLEOTIDE SEQUENCE</scope>
    <source>
        <strain evidence="1">F6-4510</strain>
    </source>
</reference>
<reference evidence="1" key="1">
    <citation type="submission" date="2020-10" db="EMBL/GenBank/DDBJ databases">
        <authorList>
            <person name="Gilroy R."/>
        </authorList>
    </citation>
    <scope>NUCLEOTIDE SEQUENCE</scope>
    <source>
        <strain evidence="1">F6-4510</strain>
    </source>
</reference>
<accession>A0A9D9DV57</accession>
<protein>
    <submittedName>
        <fullName evidence="1">Uncharacterized protein</fullName>
    </submittedName>
</protein>
<name>A0A9D9DV57_9FIRM</name>
<proteinExistence type="predicted"/>
<evidence type="ECO:0000313" key="1">
    <source>
        <dbReference type="EMBL" id="MBO8434148.1"/>
    </source>
</evidence>
<dbReference type="EMBL" id="JADIMX010000044">
    <property type="protein sequence ID" value="MBO8434148.1"/>
    <property type="molecule type" value="Genomic_DNA"/>
</dbReference>
<sequence length="57" mass="6793">MAEEIKKEIVFSKEQLKNSKSFEKYKDIVTVVMADDEKITKSELQKRIDKFLKKEVK</sequence>
<gene>
    <name evidence="1" type="ORF">IAC55_02335</name>
</gene>
<dbReference type="Proteomes" id="UP000823611">
    <property type="component" value="Unassembled WGS sequence"/>
</dbReference>
<organism evidence="1 2">
    <name type="scientific">Candidatus Fimicola merdigallinarum</name>
    <dbReference type="NCBI Taxonomy" id="2840819"/>
    <lineage>
        <taxon>Bacteria</taxon>
        <taxon>Bacillati</taxon>
        <taxon>Bacillota</taxon>
        <taxon>Clostridia</taxon>
        <taxon>Lachnospirales</taxon>
        <taxon>Lachnospiraceae</taxon>
        <taxon>Lachnospiraceae incertae sedis</taxon>
        <taxon>Candidatus Fimicola</taxon>
    </lineage>
</organism>
<comment type="caution">
    <text evidence="1">The sequence shown here is derived from an EMBL/GenBank/DDBJ whole genome shotgun (WGS) entry which is preliminary data.</text>
</comment>
<dbReference type="AlphaFoldDB" id="A0A9D9DV57"/>
<evidence type="ECO:0000313" key="2">
    <source>
        <dbReference type="Proteomes" id="UP000823611"/>
    </source>
</evidence>